<dbReference type="EMBL" id="FOHV01000012">
    <property type="protein sequence ID" value="SET23940.1"/>
    <property type="molecule type" value="Genomic_DNA"/>
</dbReference>
<dbReference type="RefSeq" id="WP_093319844.1">
    <property type="nucleotide sequence ID" value="NZ_FOHV01000012.1"/>
</dbReference>
<organism evidence="2 3">
    <name type="scientific">Thorsellia anophelis DSM 18579</name>
    <dbReference type="NCBI Taxonomy" id="1123402"/>
    <lineage>
        <taxon>Bacteria</taxon>
        <taxon>Pseudomonadati</taxon>
        <taxon>Pseudomonadota</taxon>
        <taxon>Gammaproteobacteria</taxon>
        <taxon>Enterobacterales</taxon>
        <taxon>Thorselliaceae</taxon>
        <taxon>Thorsellia</taxon>
    </lineage>
</organism>
<gene>
    <name evidence="2" type="ORF">SAMN02583745_01769</name>
</gene>
<feature type="compositionally biased region" description="Polar residues" evidence="1">
    <location>
        <begin position="1"/>
        <end position="19"/>
    </location>
</feature>
<protein>
    <submittedName>
        <fullName evidence="2">Uncharacterized protein</fullName>
    </submittedName>
</protein>
<accession>A0A1I0CWB2</accession>
<proteinExistence type="predicted"/>
<reference evidence="3" key="1">
    <citation type="submission" date="2016-10" db="EMBL/GenBank/DDBJ databases">
        <authorList>
            <person name="Varghese N."/>
            <person name="Submissions S."/>
        </authorList>
    </citation>
    <scope>NUCLEOTIDE SEQUENCE [LARGE SCALE GENOMIC DNA]</scope>
    <source>
        <strain evidence="3">DSM 18579</strain>
    </source>
</reference>
<dbReference type="Proteomes" id="UP000242642">
    <property type="component" value="Unassembled WGS sequence"/>
</dbReference>
<keyword evidence="3" id="KW-1185">Reference proteome</keyword>
<evidence type="ECO:0000313" key="2">
    <source>
        <dbReference type="EMBL" id="SET23940.1"/>
    </source>
</evidence>
<evidence type="ECO:0000256" key="1">
    <source>
        <dbReference type="SAM" id="MobiDB-lite"/>
    </source>
</evidence>
<dbReference type="AlphaFoldDB" id="A0A1I0CWB2"/>
<evidence type="ECO:0000313" key="3">
    <source>
        <dbReference type="Proteomes" id="UP000242642"/>
    </source>
</evidence>
<sequence>MSKTTFQYVKPTTSATGKQSPKDIDDNNFDIDSFVNTDFSTRANLNDISDLHNSVSENSDKDGI</sequence>
<feature type="region of interest" description="Disordered" evidence="1">
    <location>
        <begin position="1"/>
        <end position="27"/>
    </location>
</feature>
<name>A0A1I0CWB2_9GAMM</name>